<gene>
    <name evidence="2" type="ORF">B0J13DRAFT_525931</name>
</gene>
<sequence length="230" mass="25393">MATVQAGLRRELLRMEGRRKQGQRQAHVPIAPRVAGLGHQRLADTIRNRASGRAVERSKWRRGLEFPCRIRGLRERLKVCEEAGRRGTAREAGLRPGRATGDSERASPETERNGRGPRFGLALACPGPFFRGYQRLWAGGALDSVPATTVQAARYGDTVGLVAAAQCSGQCPECSERWYWVRARPSKKKLGDTASAKSETKQPRDKGQEKRAQGIGPRAKRIGQSEPERT</sequence>
<proteinExistence type="predicted"/>
<dbReference type="EMBL" id="JAGMUU010000010">
    <property type="protein sequence ID" value="KAH7144561.1"/>
    <property type="molecule type" value="Genomic_DNA"/>
</dbReference>
<reference evidence="2" key="1">
    <citation type="journal article" date="2021" name="Nat. Commun.">
        <title>Genetic determinants of endophytism in the Arabidopsis root mycobiome.</title>
        <authorList>
            <person name="Mesny F."/>
            <person name="Miyauchi S."/>
            <person name="Thiergart T."/>
            <person name="Pickel B."/>
            <person name="Atanasova L."/>
            <person name="Karlsson M."/>
            <person name="Huettel B."/>
            <person name="Barry K.W."/>
            <person name="Haridas S."/>
            <person name="Chen C."/>
            <person name="Bauer D."/>
            <person name="Andreopoulos W."/>
            <person name="Pangilinan J."/>
            <person name="LaButti K."/>
            <person name="Riley R."/>
            <person name="Lipzen A."/>
            <person name="Clum A."/>
            <person name="Drula E."/>
            <person name="Henrissat B."/>
            <person name="Kohler A."/>
            <person name="Grigoriev I.V."/>
            <person name="Martin F.M."/>
            <person name="Hacquard S."/>
        </authorList>
    </citation>
    <scope>NUCLEOTIDE SEQUENCE</scope>
    <source>
        <strain evidence="2">MPI-CAGE-AT-0021</strain>
    </source>
</reference>
<comment type="caution">
    <text evidence="2">The sequence shown here is derived from an EMBL/GenBank/DDBJ whole genome shotgun (WGS) entry which is preliminary data.</text>
</comment>
<feature type="compositionally biased region" description="Basic and acidic residues" evidence="1">
    <location>
        <begin position="198"/>
        <end position="212"/>
    </location>
</feature>
<accession>A0A9P9EUH6</accession>
<name>A0A9P9EUH6_9HYPO</name>
<organism evidence="2 3">
    <name type="scientific">Dactylonectria estremocensis</name>
    <dbReference type="NCBI Taxonomy" id="1079267"/>
    <lineage>
        <taxon>Eukaryota</taxon>
        <taxon>Fungi</taxon>
        <taxon>Dikarya</taxon>
        <taxon>Ascomycota</taxon>
        <taxon>Pezizomycotina</taxon>
        <taxon>Sordariomycetes</taxon>
        <taxon>Hypocreomycetidae</taxon>
        <taxon>Hypocreales</taxon>
        <taxon>Nectriaceae</taxon>
        <taxon>Dactylonectria</taxon>
    </lineage>
</organism>
<feature type="region of interest" description="Disordered" evidence="1">
    <location>
        <begin position="85"/>
        <end position="118"/>
    </location>
</feature>
<dbReference type="AlphaFoldDB" id="A0A9P9EUH6"/>
<feature type="region of interest" description="Disordered" evidence="1">
    <location>
        <begin position="185"/>
        <end position="230"/>
    </location>
</feature>
<feature type="compositionally biased region" description="Basic and acidic residues" evidence="1">
    <location>
        <begin position="101"/>
        <end position="114"/>
    </location>
</feature>
<evidence type="ECO:0000313" key="3">
    <source>
        <dbReference type="Proteomes" id="UP000717696"/>
    </source>
</evidence>
<evidence type="ECO:0000313" key="2">
    <source>
        <dbReference type="EMBL" id="KAH7144561.1"/>
    </source>
</evidence>
<evidence type="ECO:0000256" key="1">
    <source>
        <dbReference type="SAM" id="MobiDB-lite"/>
    </source>
</evidence>
<keyword evidence="3" id="KW-1185">Reference proteome</keyword>
<dbReference type="Proteomes" id="UP000717696">
    <property type="component" value="Unassembled WGS sequence"/>
</dbReference>
<protein>
    <submittedName>
        <fullName evidence="2">Uncharacterized protein</fullName>
    </submittedName>
</protein>